<keyword evidence="2" id="KW-0812">Transmembrane</keyword>
<proteinExistence type="predicted"/>
<feature type="transmembrane region" description="Helical" evidence="2">
    <location>
        <begin position="18"/>
        <end position="38"/>
    </location>
</feature>
<keyword evidence="2" id="KW-1133">Transmembrane helix</keyword>
<feature type="region of interest" description="Disordered" evidence="1">
    <location>
        <begin position="101"/>
        <end position="243"/>
    </location>
</feature>
<evidence type="ECO:0000313" key="4">
    <source>
        <dbReference type="Proteomes" id="UP000006465"/>
    </source>
</evidence>
<accession>A0AAU8PNZ9</accession>
<organism evidence="3 4">
    <name type="scientific">Corynebacterium pseudotuberculosis 258</name>
    <dbReference type="NCBI Taxonomy" id="1168865"/>
    <lineage>
        <taxon>Bacteria</taxon>
        <taxon>Bacillati</taxon>
        <taxon>Actinomycetota</taxon>
        <taxon>Actinomycetes</taxon>
        <taxon>Mycobacteriales</taxon>
        <taxon>Corynebacteriaceae</taxon>
        <taxon>Corynebacterium</taxon>
    </lineage>
</organism>
<dbReference type="EMBL" id="CP003540">
    <property type="protein sequence ID" value="AFK17321.1"/>
    <property type="molecule type" value="Genomic_DNA"/>
</dbReference>
<feature type="transmembrane region" description="Helical" evidence="2">
    <location>
        <begin position="44"/>
        <end position="63"/>
    </location>
</feature>
<feature type="transmembrane region" description="Helical" evidence="2">
    <location>
        <begin position="83"/>
        <end position="101"/>
    </location>
</feature>
<sequence>MLGSSPPPPRKKFTLKLILAWIAVALSGFVLLGAIFAPNSIKDALGTAIVAISIGLPGVWYLIHSRRKSHGAPPLKHHWGKIATTSIVLFFVGGSIIPTQAKQEPALPSPSTSTTAPTTKTTTSSTRSTTSSTSSVSTASSTSTEPSSTTTKEAALPAPASEIVDERPIGFAGVPDRQPPTPAPTPVQQFVAPPPPPVNNPPAQQNYVHPGAFCNGGSGISKRGVPMTCAPGKDGRNRWKSAG</sequence>
<name>A0AAU8PNZ9_CORPS</name>
<dbReference type="Proteomes" id="UP000006465">
    <property type="component" value="Chromosome"/>
</dbReference>
<reference evidence="3 4" key="1">
    <citation type="journal article" date="2013" name="J. Biotechnol.">
        <title>Genome sequence of Corynebacterium pseudotuberculosis biovar equi strain 258 and prediction of antigenic targets to improve biotechnological vaccine production.</title>
        <authorList>
            <person name="Soares S.C."/>
            <person name="Trost E."/>
            <person name="Ramos R.T."/>
            <person name="Carneiro A.R."/>
            <person name="Santos A.R."/>
            <person name="Pinto A.C."/>
            <person name="Barbosa E."/>
            <person name="Aburjaile F."/>
            <person name="Ali A."/>
            <person name="Diniz C.A."/>
            <person name="Hassan S.S."/>
            <person name="Fiaux K."/>
            <person name="Guimaraes L.C."/>
            <person name="Bakhtiar S.M."/>
            <person name="Pereira U."/>
            <person name="Almeida S.S."/>
            <person name="Abreu V.A."/>
            <person name="Rocha F.S."/>
            <person name="Dorella F.A."/>
            <person name="Miyoshi A."/>
            <person name="Silva A."/>
            <person name="Azevedo V."/>
            <person name="Tauch A."/>
        </authorList>
    </citation>
    <scope>NUCLEOTIDE SEQUENCE [LARGE SCALE GENOMIC DNA]</scope>
    <source>
        <strain evidence="3 4">258</strain>
    </source>
</reference>
<evidence type="ECO:0000256" key="1">
    <source>
        <dbReference type="SAM" id="MobiDB-lite"/>
    </source>
</evidence>
<dbReference type="KEGG" id="coe:CP258_08700"/>
<gene>
    <name evidence="3" type="ORF">CP258_08700</name>
</gene>
<feature type="compositionally biased region" description="Low complexity" evidence="1">
    <location>
        <begin position="109"/>
        <end position="151"/>
    </location>
</feature>
<dbReference type="AlphaFoldDB" id="A0AAU8PNZ9"/>
<evidence type="ECO:0000313" key="3">
    <source>
        <dbReference type="EMBL" id="AFK17321.1"/>
    </source>
</evidence>
<keyword evidence="2" id="KW-0472">Membrane</keyword>
<evidence type="ECO:0000256" key="2">
    <source>
        <dbReference type="SAM" id="Phobius"/>
    </source>
</evidence>
<protein>
    <submittedName>
        <fullName evidence="3">Uncharacterized protein</fullName>
    </submittedName>
</protein>